<reference evidence="8 9" key="2">
    <citation type="submission" date="2018-10" db="EMBL/GenBank/DDBJ databases">
        <authorList>
            <consortium name="Pathogen Informatics"/>
        </authorList>
    </citation>
    <scope>NUCLEOTIDE SEQUENCE [LARGE SCALE GENOMIC DNA]</scope>
</reference>
<comment type="subcellular location">
    <subcellularLocation>
        <location evidence="1 6">Nucleus</location>
        <location evidence="1 6">Nucleolus</location>
    </subcellularLocation>
</comment>
<dbReference type="PANTHER" id="PTHR21738:SF0">
    <property type="entry name" value="RIBOSOMAL RNA PROCESSING PROTEIN 36 HOMOLOG"/>
    <property type="match status" value="1"/>
</dbReference>
<dbReference type="OrthoDB" id="448446at2759"/>
<accession>A0A158QAG8</accession>
<keyword evidence="9" id="KW-1185">Reference proteome</keyword>
<keyword evidence="5 6" id="KW-0539">Nucleus</keyword>
<feature type="compositionally biased region" description="Basic and acidic residues" evidence="7">
    <location>
        <begin position="101"/>
        <end position="113"/>
    </location>
</feature>
<organism evidence="10">
    <name type="scientific">Enterobius vermicularis</name>
    <name type="common">Human pinworm</name>
    <dbReference type="NCBI Taxonomy" id="51028"/>
    <lineage>
        <taxon>Eukaryota</taxon>
        <taxon>Metazoa</taxon>
        <taxon>Ecdysozoa</taxon>
        <taxon>Nematoda</taxon>
        <taxon>Chromadorea</taxon>
        <taxon>Rhabditida</taxon>
        <taxon>Spirurina</taxon>
        <taxon>Oxyuridomorpha</taxon>
        <taxon>Oxyuroidea</taxon>
        <taxon>Oxyuridae</taxon>
        <taxon>Enterobius</taxon>
    </lineage>
</organism>
<proteinExistence type="inferred from homology"/>
<evidence type="ECO:0000256" key="6">
    <source>
        <dbReference type="RuleBase" id="RU368027"/>
    </source>
</evidence>
<evidence type="ECO:0000313" key="8">
    <source>
        <dbReference type="EMBL" id="VDD90015.1"/>
    </source>
</evidence>
<dbReference type="WBParaSite" id="EVEC_0000511301-mRNA-1">
    <property type="protein sequence ID" value="EVEC_0000511301-mRNA-1"/>
    <property type="gene ID" value="EVEC_0000511301"/>
</dbReference>
<evidence type="ECO:0000256" key="1">
    <source>
        <dbReference type="ARBA" id="ARBA00004604"/>
    </source>
</evidence>
<name>A0A158QAG8_ENTVE</name>
<evidence type="ECO:0000313" key="9">
    <source>
        <dbReference type="Proteomes" id="UP000274131"/>
    </source>
</evidence>
<dbReference type="GO" id="GO:0005730">
    <property type="term" value="C:nucleolus"/>
    <property type="evidence" value="ECO:0007669"/>
    <property type="project" value="UniProtKB-SubCell"/>
</dbReference>
<evidence type="ECO:0000313" key="10">
    <source>
        <dbReference type="WBParaSite" id="EVEC_0000511301-mRNA-1"/>
    </source>
</evidence>
<feature type="compositionally biased region" description="Basic and acidic residues" evidence="7">
    <location>
        <begin position="39"/>
        <end position="53"/>
    </location>
</feature>
<dbReference type="EMBL" id="UXUI01007954">
    <property type="protein sequence ID" value="VDD90015.1"/>
    <property type="molecule type" value="Genomic_DNA"/>
</dbReference>
<evidence type="ECO:0000256" key="7">
    <source>
        <dbReference type="SAM" id="MobiDB-lite"/>
    </source>
</evidence>
<comment type="subunit">
    <text evidence="6">Associates with 90S and pre-40S pre-ribosomal particles.</text>
</comment>
<dbReference type="STRING" id="51028.A0A158QAG8"/>
<protein>
    <recommendedName>
        <fullName evidence="6">rRNA biogenesis protein RRP36</fullName>
    </recommendedName>
</protein>
<sequence>MALIITFSSRRIFLCAIDTVSRVFEEGDAYVEEATTSDTQRKERFESDHHDSSSEDGDAIADMPLGKAIKLKEKLGVRLFNKAFFGSSSTDKTQPYKPRTFKRDNPKRPREISSKKRVPKFRNILGNEKINKNIKYDPRFDERCGAFDEFLYRANYSFLDDIRREEKKVWFLLFFEDFRTLAESDRRKEVIRELRRENNERLRQGLKPVFKTRAQIRRRVLEKKFGELKKSNKLNRYMQRRAEQKKFVLRDCIILCLVYGFVEF</sequence>
<dbReference type="Proteomes" id="UP000274131">
    <property type="component" value="Unassembled WGS sequence"/>
</dbReference>
<dbReference type="InterPro" id="IPR009292">
    <property type="entry name" value="RRP36"/>
</dbReference>
<reference evidence="10" key="1">
    <citation type="submission" date="2016-04" db="UniProtKB">
        <authorList>
            <consortium name="WormBaseParasite"/>
        </authorList>
    </citation>
    <scope>IDENTIFICATION</scope>
</reference>
<evidence type="ECO:0000256" key="5">
    <source>
        <dbReference type="ARBA" id="ARBA00023242"/>
    </source>
</evidence>
<keyword evidence="3 6" id="KW-0690">Ribosome biogenesis</keyword>
<dbReference type="Pfam" id="PF06102">
    <property type="entry name" value="RRP36"/>
    <property type="match status" value="2"/>
</dbReference>
<evidence type="ECO:0000256" key="3">
    <source>
        <dbReference type="ARBA" id="ARBA00022517"/>
    </source>
</evidence>
<dbReference type="PANTHER" id="PTHR21738">
    <property type="entry name" value="RIBOSOMAL RNA PROCESSING PROTEIN 36 HOMOLOG"/>
    <property type="match status" value="1"/>
</dbReference>
<keyword evidence="6" id="KW-0687">Ribonucleoprotein</keyword>
<evidence type="ECO:0000256" key="2">
    <source>
        <dbReference type="ARBA" id="ARBA00009418"/>
    </source>
</evidence>
<evidence type="ECO:0000256" key="4">
    <source>
        <dbReference type="ARBA" id="ARBA00022552"/>
    </source>
</evidence>
<feature type="region of interest" description="Disordered" evidence="7">
    <location>
        <begin position="89"/>
        <end position="113"/>
    </location>
</feature>
<comment type="similarity">
    <text evidence="2 6">Belongs to the RRP36 family.</text>
</comment>
<keyword evidence="4 6" id="KW-0698">rRNA processing</keyword>
<gene>
    <name evidence="8" type="ORF">EVEC_LOCUS4766</name>
</gene>
<dbReference type="GO" id="GO:0030686">
    <property type="term" value="C:90S preribosome"/>
    <property type="evidence" value="ECO:0007669"/>
    <property type="project" value="TreeGrafter"/>
</dbReference>
<feature type="region of interest" description="Disordered" evidence="7">
    <location>
        <begin position="33"/>
        <end position="59"/>
    </location>
</feature>
<comment type="function">
    <text evidence="6">Component of the 90S pre-ribosome involved in the maturation of rRNAs. Required for early cleavages of the pre-RNAs in the 40S ribosomal subunit maturation pathway.</text>
</comment>
<dbReference type="AlphaFoldDB" id="A0A158QAG8"/>
<dbReference type="GO" id="GO:0000462">
    <property type="term" value="P:maturation of SSU-rRNA from tricistronic rRNA transcript (SSU-rRNA, 5.8S rRNA, LSU-rRNA)"/>
    <property type="evidence" value="ECO:0007669"/>
    <property type="project" value="TreeGrafter"/>
</dbReference>